<feature type="domain" description="HTH lacI-type" evidence="5">
    <location>
        <begin position="2"/>
        <end position="55"/>
    </location>
</feature>
<gene>
    <name evidence="6" type="ORF">I6N96_04495</name>
</gene>
<dbReference type="PANTHER" id="PTHR30146">
    <property type="entry name" value="LACI-RELATED TRANSCRIPTIONAL REPRESSOR"/>
    <property type="match status" value="1"/>
</dbReference>
<protein>
    <submittedName>
        <fullName evidence="6">LacI family DNA-binding transcriptional regulator</fullName>
    </submittedName>
</protein>
<dbReference type="InterPro" id="IPR010982">
    <property type="entry name" value="Lambda_DNA-bd_dom_sf"/>
</dbReference>
<keyword evidence="4" id="KW-0804">Transcription</keyword>
<evidence type="ECO:0000313" key="6">
    <source>
        <dbReference type="EMBL" id="MBP1045525.1"/>
    </source>
</evidence>
<dbReference type="CDD" id="cd06267">
    <property type="entry name" value="PBP1_LacI_sugar_binding-like"/>
    <property type="match status" value="1"/>
</dbReference>
<dbReference type="Proteomes" id="UP000673375">
    <property type="component" value="Unassembled WGS sequence"/>
</dbReference>
<dbReference type="CDD" id="cd01392">
    <property type="entry name" value="HTH_LacI"/>
    <property type="match status" value="1"/>
</dbReference>
<organism evidence="6 7">
    <name type="scientific">Enterococcus larvae</name>
    <dbReference type="NCBI Taxonomy" id="2794352"/>
    <lineage>
        <taxon>Bacteria</taxon>
        <taxon>Bacillati</taxon>
        <taxon>Bacillota</taxon>
        <taxon>Bacilli</taxon>
        <taxon>Lactobacillales</taxon>
        <taxon>Enterococcaceae</taxon>
        <taxon>Enterococcus</taxon>
    </lineage>
</organism>
<comment type="caution">
    <text evidence="6">The sequence shown here is derived from an EMBL/GenBank/DDBJ whole genome shotgun (WGS) entry which is preliminary data.</text>
</comment>
<dbReference type="InterPro" id="IPR028082">
    <property type="entry name" value="Peripla_BP_I"/>
</dbReference>
<dbReference type="InterPro" id="IPR000843">
    <property type="entry name" value="HTH_LacI"/>
</dbReference>
<dbReference type="Gene3D" id="1.10.260.40">
    <property type="entry name" value="lambda repressor-like DNA-binding domains"/>
    <property type="match status" value="1"/>
</dbReference>
<keyword evidence="3 6" id="KW-0238">DNA-binding</keyword>
<dbReference type="RefSeq" id="WP_209556321.1">
    <property type="nucleotide sequence ID" value="NZ_JAEDXU010000002.1"/>
</dbReference>
<dbReference type="SMART" id="SM00354">
    <property type="entry name" value="HTH_LACI"/>
    <property type="match status" value="1"/>
</dbReference>
<accession>A0ABS4CFW5</accession>
<dbReference type="PANTHER" id="PTHR30146:SF148">
    <property type="entry name" value="HTH-TYPE TRANSCRIPTIONAL REPRESSOR PURR-RELATED"/>
    <property type="match status" value="1"/>
</dbReference>
<sequence>MATIQEVAKEAKVSVGSVSRYLNGHTLRPENMSRIQLAIEKLDYTENLWAKGLKSNQSFSIGLLMNNMQSHFSSSVVATIEDVFEQEGYGTLLSGYRDDATQIERKLDFLLSRGVDGLIVFGAEESWQGIGKIKDLDIPVVSAITPLDFPNVDSILLNNRQSTCDLVQQIFNQGHQKVGFIAAPQIDYVAKERLSGIYDAFKKSDKTLDEQYIVYGDYSRNSGYQCMEQLFSLGDVTAVFVCNYNMSLGALEAIYKHELKIGADISFASYDYFEASDVFHPKLTVIKQPVAEFGQLTANRILQRIKEKTDIEGQQLVVKNEILWRDSIAKR</sequence>
<dbReference type="Pfam" id="PF00356">
    <property type="entry name" value="LacI"/>
    <property type="match status" value="1"/>
</dbReference>
<dbReference type="InterPro" id="IPR001761">
    <property type="entry name" value="Peripla_BP/Lac1_sug-bd_dom"/>
</dbReference>
<evidence type="ECO:0000259" key="5">
    <source>
        <dbReference type="PROSITE" id="PS50932"/>
    </source>
</evidence>
<dbReference type="SUPFAM" id="SSF47413">
    <property type="entry name" value="lambda repressor-like DNA-binding domains"/>
    <property type="match status" value="1"/>
</dbReference>
<keyword evidence="7" id="KW-1185">Reference proteome</keyword>
<dbReference type="Gene3D" id="3.40.50.2300">
    <property type="match status" value="2"/>
</dbReference>
<keyword evidence="1" id="KW-0678">Repressor</keyword>
<keyword evidence="2" id="KW-0805">Transcription regulation</keyword>
<evidence type="ECO:0000256" key="1">
    <source>
        <dbReference type="ARBA" id="ARBA00022491"/>
    </source>
</evidence>
<dbReference type="PROSITE" id="PS50932">
    <property type="entry name" value="HTH_LACI_2"/>
    <property type="match status" value="1"/>
</dbReference>
<proteinExistence type="predicted"/>
<name>A0ABS4CFW5_9ENTE</name>
<evidence type="ECO:0000256" key="4">
    <source>
        <dbReference type="ARBA" id="ARBA00023163"/>
    </source>
</evidence>
<evidence type="ECO:0000256" key="2">
    <source>
        <dbReference type="ARBA" id="ARBA00023015"/>
    </source>
</evidence>
<dbReference type="Pfam" id="PF00532">
    <property type="entry name" value="Peripla_BP_1"/>
    <property type="match status" value="1"/>
</dbReference>
<evidence type="ECO:0000256" key="3">
    <source>
        <dbReference type="ARBA" id="ARBA00023125"/>
    </source>
</evidence>
<dbReference type="EMBL" id="JAEDXU010000002">
    <property type="protein sequence ID" value="MBP1045525.1"/>
    <property type="molecule type" value="Genomic_DNA"/>
</dbReference>
<dbReference type="GO" id="GO:0003677">
    <property type="term" value="F:DNA binding"/>
    <property type="evidence" value="ECO:0007669"/>
    <property type="project" value="UniProtKB-KW"/>
</dbReference>
<reference evidence="6 7" key="1">
    <citation type="submission" date="2020-12" db="EMBL/GenBank/DDBJ databases">
        <title>Vagococcus allomyrinae sp. nov. and Enterococcus lavae sp. nov., isolated from the larvae of Allomyrina dichotoma.</title>
        <authorList>
            <person name="Lee S.D."/>
        </authorList>
    </citation>
    <scope>NUCLEOTIDE SEQUENCE [LARGE SCALE GENOMIC DNA]</scope>
    <source>
        <strain evidence="6 7">BWM-S5</strain>
    </source>
</reference>
<evidence type="ECO:0000313" key="7">
    <source>
        <dbReference type="Proteomes" id="UP000673375"/>
    </source>
</evidence>
<dbReference type="SUPFAM" id="SSF53822">
    <property type="entry name" value="Periplasmic binding protein-like I"/>
    <property type="match status" value="1"/>
</dbReference>